<proteinExistence type="predicted"/>
<accession>A0ABQ4A271</accession>
<protein>
    <submittedName>
        <fullName evidence="1">Uncharacterized protein</fullName>
    </submittedName>
</protein>
<name>A0ABQ4A271_9ACTN</name>
<dbReference type="Proteomes" id="UP000603200">
    <property type="component" value="Unassembled WGS sequence"/>
</dbReference>
<dbReference type="EMBL" id="BOMN01000113">
    <property type="protein sequence ID" value="GIE24926.1"/>
    <property type="molecule type" value="Genomic_DNA"/>
</dbReference>
<reference evidence="1 2" key="1">
    <citation type="submission" date="2021-01" db="EMBL/GenBank/DDBJ databases">
        <title>Whole genome shotgun sequence of Actinoplanes humidus NBRC 14915.</title>
        <authorList>
            <person name="Komaki H."/>
            <person name="Tamura T."/>
        </authorList>
    </citation>
    <scope>NUCLEOTIDE SEQUENCE [LARGE SCALE GENOMIC DNA]</scope>
    <source>
        <strain evidence="1 2">NBRC 14915</strain>
    </source>
</reference>
<evidence type="ECO:0000313" key="2">
    <source>
        <dbReference type="Proteomes" id="UP000603200"/>
    </source>
</evidence>
<gene>
    <name evidence="1" type="ORF">Ahu01nite_080280</name>
</gene>
<organism evidence="1 2">
    <name type="scientific">Winogradskya humida</name>
    <dbReference type="NCBI Taxonomy" id="113566"/>
    <lineage>
        <taxon>Bacteria</taxon>
        <taxon>Bacillati</taxon>
        <taxon>Actinomycetota</taxon>
        <taxon>Actinomycetes</taxon>
        <taxon>Micromonosporales</taxon>
        <taxon>Micromonosporaceae</taxon>
        <taxon>Winogradskya</taxon>
    </lineage>
</organism>
<keyword evidence="2" id="KW-1185">Reference proteome</keyword>
<sequence length="138" mass="15389">MPVEDGFVRSGVSRWEKSQMLALLDKKLGKTTALPDTTVERLRCYIEHMEPSRIDVGWMAAGRLRNVWRDRYEAYDLESTRAGWGMFFAPLESERGAVGLVGLSNGGPAQFMLVLSEAGDRILACVSRNEEEVRPPAG</sequence>
<evidence type="ECO:0000313" key="1">
    <source>
        <dbReference type="EMBL" id="GIE24926.1"/>
    </source>
</evidence>
<comment type="caution">
    <text evidence="1">The sequence shown here is derived from an EMBL/GenBank/DDBJ whole genome shotgun (WGS) entry which is preliminary data.</text>
</comment>